<dbReference type="InterPro" id="IPR027417">
    <property type="entry name" value="P-loop_NTPase"/>
</dbReference>
<dbReference type="RefSeq" id="WP_068682501.1">
    <property type="nucleotide sequence ID" value="NZ_LYPA01000051.1"/>
</dbReference>
<sequence>MEMDFMEMDFIIVHGSPGNGKSTLSRMLNEHLKSPYFEFGWIPEFRSLTPSLDISQAAEEQLSFENLILVAKNYNCHGFKNIILTDLNDIRMLDIHQIFKGYRYIILTLYSDNDDIIKQRVLTRDNGNEYKDWETSVAMNALIKSREKLPNEYRIENSGQHPETALQLMLELMAAHEPADADDINVIEQREYYYSYIDHTQGD</sequence>
<protein>
    <submittedName>
        <fullName evidence="1">Uncharacterized protein</fullName>
    </submittedName>
</protein>
<reference evidence="1 2" key="1">
    <citation type="submission" date="2016-05" db="EMBL/GenBank/DDBJ databases">
        <title>Paenibacillus oryzae. sp. nov., isolated from the rice root.</title>
        <authorList>
            <person name="Zhang J."/>
            <person name="Zhang X."/>
        </authorList>
    </citation>
    <scope>NUCLEOTIDE SEQUENCE [LARGE SCALE GENOMIC DNA]</scope>
    <source>
        <strain evidence="1 2">1DrF-4</strain>
    </source>
</reference>
<keyword evidence="2" id="KW-1185">Reference proteome</keyword>
<accession>A0A1A5YJZ4</accession>
<dbReference type="Proteomes" id="UP000092024">
    <property type="component" value="Unassembled WGS sequence"/>
</dbReference>
<gene>
    <name evidence="1" type="ORF">A7K91_18080</name>
</gene>
<evidence type="ECO:0000313" key="1">
    <source>
        <dbReference type="EMBL" id="OBR65883.1"/>
    </source>
</evidence>
<comment type="caution">
    <text evidence="1">The sequence shown here is derived from an EMBL/GenBank/DDBJ whole genome shotgun (WGS) entry which is preliminary data.</text>
</comment>
<dbReference type="OrthoDB" id="9790407at2"/>
<dbReference type="SUPFAM" id="SSF52540">
    <property type="entry name" value="P-loop containing nucleoside triphosphate hydrolases"/>
    <property type="match status" value="1"/>
</dbReference>
<name>A0A1A5YJZ4_9BACL</name>
<dbReference type="Gene3D" id="3.40.50.300">
    <property type="entry name" value="P-loop containing nucleotide triphosphate hydrolases"/>
    <property type="match status" value="1"/>
</dbReference>
<dbReference type="EMBL" id="LYPA01000051">
    <property type="protein sequence ID" value="OBR65883.1"/>
    <property type="molecule type" value="Genomic_DNA"/>
</dbReference>
<evidence type="ECO:0000313" key="2">
    <source>
        <dbReference type="Proteomes" id="UP000092024"/>
    </source>
</evidence>
<dbReference type="AlphaFoldDB" id="A0A1A5YJZ4"/>
<dbReference type="STRING" id="1844972.A7K91_18080"/>
<organism evidence="1 2">
    <name type="scientific">Paenibacillus oryzae</name>
    <dbReference type="NCBI Taxonomy" id="1844972"/>
    <lineage>
        <taxon>Bacteria</taxon>
        <taxon>Bacillati</taxon>
        <taxon>Bacillota</taxon>
        <taxon>Bacilli</taxon>
        <taxon>Bacillales</taxon>
        <taxon>Paenibacillaceae</taxon>
        <taxon>Paenibacillus</taxon>
    </lineage>
</organism>
<proteinExistence type="predicted"/>